<name>A0ABW4J4V3_9LACO</name>
<dbReference type="PROSITE" id="PS00460">
    <property type="entry name" value="GLUTATHIONE_PEROXID_1"/>
    <property type="match status" value="1"/>
</dbReference>
<dbReference type="RefSeq" id="WP_125715407.1">
    <property type="nucleotide sequence ID" value="NZ_JBHTOP010000007.1"/>
</dbReference>
<evidence type="ECO:0000256" key="1">
    <source>
        <dbReference type="ARBA" id="ARBA00006926"/>
    </source>
</evidence>
<dbReference type="InterPro" id="IPR036249">
    <property type="entry name" value="Thioredoxin-like_sf"/>
</dbReference>
<dbReference type="Pfam" id="PF00255">
    <property type="entry name" value="GSHPx"/>
    <property type="match status" value="1"/>
</dbReference>
<dbReference type="EMBL" id="JBHTOP010000007">
    <property type="protein sequence ID" value="MFD1671399.1"/>
    <property type="molecule type" value="Genomic_DNA"/>
</dbReference>
<dbReference type="InterPro" id="IPR029760">
    <property type="entry name" value="GPX_CS"/>
</dbReference>
<keyword evidence="2 4" id="KW-0575">Peroxidase</keyword>
<evidence type="ECO:0000256" key="4">
    <source>
        <dbReference type="RuleBase" id="RU000499"/>
    </source>
</evidence>
<evidence type="ECO:0000256" key="2">
    <source>
        <dbReference type="ARBA" id="ARBA00022559"/>
    </source>
</evidence>
<evidence type="ECO:0000313" key="6">
    <source>
        <dbReference type="Proteomes" id="UP001597267"/>
    </source>
</evidence>
<organism evidence="5 6">
    <name type="scientific">Agrilactobacillus yilanensis</name>
    <dbReference type="NCBI Taxonomy" id="2485997"/>
    <lineage>
        <taxon>Bacteria</taxon>
        <taxon>Bacillati</taxon>
        <taxon>Bacillota</taxon>
        <taxon>Bacilli</taxon>
        <taxon>Lactobacillales</taxon>
        <taxon>Lactobacillaceae</taxon>
        <taxon>Agrilactobacillus</taxon>
    </lineage>
</organism>
<keyword evidence="3 4" id="KW-0560">Oxidoreductase</keyword>
<dbReference type="PROSITE" id="PS51355">
    <property type="entry name" value="GLUTATHIONE_PEROXID_3"/>
    <property type="match status" value="1"/>
</dbReference>
<protein>
    <recommendedName>
        <fullName evidence="4">Glutathione peroxidase</fullName>
    </recommendedName>
</protein>
<dbReference type="SUPFAM" id="SSF52833">
    <property type="entry name" value="Thioredoxin-like"/>
    <property type="match status" value="1"/>
</dbReference>
<sequence length="157" mass="18211">MATIYDFNETRINGQTEQLDKYKGKTLLIVNTASKCGFTPQFEGLEKLYQTYKDQDFEILGFPSNQFLHQDPGSNDEILEFCQMNYGVSFPMFEKSNVRGKDKNPLYDYLVENSNGKAIKWNFTKFLVNADGEIVARFEPKDKPEAMVQDIERLLQH</sequence>
<dbReference type="InterPro" id="IPR000889">
    <property type="entry name" value="Glutathione_peroxidase"/>
</dbReference>
<comment type="similarity">
    <text evidence="1 4">Belongs to the glutathione peroxidase family.</text>
</comment>
<dbReference type="InterPro" id="IPR029759">
    <property type="entry name" value="GPX_AS"/>
</dbReference>
<accession>A0ABW4J4V3</accession>
<dbReference type="PANTHER" id="PTHR11592:SF78">
    <property type="entry name" value="GLUTATHIONE PEROXIDASE"/>
    <property type="match status" value="1"/>
</dbReference>
<keyword evidence="6" id="KW-1185">Reference proteome</keyword>
<dbReference type="PANTHER" id="PTHR11592">
    <property type="entry name" value="GLUTATHIONE PEROXIDASE"/>
    <property type="match status" value="1"/>
</dbReference>
<dbReference type="GO" id="GO:0004601">
    <property type="term" value="F:peroxidase activity"/>
    <property type="evidence" value="ECO:0007669"/>
    <property type="project" value="UniProtKB-KW"/>
</dbReference>
<dbReference type="PIRSF" id="PIRSF000303">
    <property type="entry name" value="Glutathion_perox"/>
    <property type="match status" value="1"/>
</dbReference>
<dbReference type="Gene3D" id="3.40.30.10">
    <property type="entry name" value="Glutaredoxin"/>
    <property type="match status" value="1"/>
</dbReference>
<dbReference type="PRINTS" id="PR01011">
    <property type="entry name" value="GLUTPROXDASE"/>
</dbReference>
<dbReference type="CDD" id="cd00340">
    <property type="entry name" value="GSH_Peroxidase"/>
    <property type="match status" value="1"/>
</dbReference>
<gene>
    <name evidence="5" type="ORF">ACFQ5M_04750</name>
</gene>
<proteinExistence type="inferred from homology"/>
<evidence type="ECO:0000256" key="3">
    <source>
        <dbReference type="ARBA" id="ARBA00023002"/>
    </source>
</evidence>
<reference evidence="6" key="1">
    <citation type="journal article" date="2019" name="Int. J. Syst. Evol. Microbiol.">
        <title>The Global Catalogue of Microorganisms (GCM) 10K type strain sequencing project: providing services to taxonomists for standard genome sequencing and annotation.</title>
        <authorList>
            <consortium name="The Broad Institute Genomics Platform"/>
            <consortium name="The Broad Institute Genome Sequencing Center for Infectious Disease"/>
            <person name="Wu L."/>
            <person name="Ma J."/>
        </authorList>
    </citation>
    <scope>NUCLEOTIDE SEQUENCE [LARGE SCALE GENOMIC DNA]</scope>
    <source>
        <strain evidence="6">CCM 8896</strain>
    </source>
</reference>
<comment type="caution">
    <text evidence="5">The sequence shown here is derived from an EMBL/GenBank/DDBJ whole genome shotgun (WGS) entry which is preliminary data.</text>
</comment>
<evidence type="ECO:0000313" key="5">
    <source>
        <dbReference type="EMBL" id="MFD1671399.1"/>
    </source>
</evidence>
<dbReference type="PROSITE" id="PS00763">
    <property type="entry name" value="GLUTATHIONE_PEROXID_2"/>
    <property type="match status" value="1"/>
</dbReference>
<dbReference type="Proteomes" id="UP001597267">
    <property type="component" value="Unassembled WGS sequence"/>
</dbReference>